<keyword evidence="2" id="KW-1133">Transmembrane helix</keyword>
<keyword evidence="2" id="KW-0812">Transmembrane</keyword>
<name>A0ABU2H072_9ACTN</name>
<evidence type="ECO:0000313" key="3">
    <source>
        <dbReference type="EMBL" id="MDS1268702.1"/>
    </source>
</evidence>
<dbReference type="Proteomes" id="UP001250214">
    <property type="component" value="Unassembled WGS sequence"/>
</dbReference>
<feature type="region of interest" description="Disordered" evidence="1">
    <location>
        <begin position="130"/>
        <end position="211"/>
    </location>
</feature>
<accession>A0ABU2H072</accession>
<comment type="caution">
    <text evidence="3">The sequence shown here is derived from an EMBL/GenBank/DDBJ whole genome shotgun (WGS) entry which is preliminary data.</text>
</comment>
<feature type="transmembrane region" description="Helical" evidence="2">
    <location>
        <begin position="244"/>
        <end position="263"/>
    </location>
</feature>
<evidence type="ECO:0000313" key="4">
    <source>
        <dbReference type="Proteomes" id="UP001250214"/>
    </source>
</evidence>
<keyword evidence="2" id="KW-0472">Membrane</keyword>
<reference evidence="4" key="1">
    <citation type="submission" date="2023-07" db="EMBL/GenBank/DDBJ databases">
        <title>Novel species in the genus Lipingzhangella isolated from Sambhar Salt Lake.</title>
        <authorList>
            <person name="Jiya N."/>
            <person name="Kajale S."/>
            <person name="Sharma A."/>
        </authorList>
    </citation>
    <scope>NUCLEOTIDE SEQUENCE [LARGE SCALE GENOMIC DNA]</scope>
    <source>
        <strain evidence="4">LS1_29</strain>
    </source>
</reference>
<keyword evidence="4" id="KW-1185">Reference proteome</keyword>
<organism evidence="3 4">
    <name type="scientific">Lipingzhangella rawalii</name>
    <dbReference type="NCBI Taxonomy" id="2055835"/>
    <lineage>
        <taxon>Bacteria</taxon>
        <taxon>Bacillati</taxon>
        <taxon>Actinomycetota</taxon>
        <taxon>Actinomycetes</taxon>
        <taxon>Streptosporangiales</taxon>
        <taxon>Nocardiopsidaceae</taxon>
        <taxon>Lipingzhangella</taxon>
    </lineage>
</organism>
<sequence>MARRWDNGLPAESFVALAPVPAEYTQPVLDALRGAEIAGYVDLATRHATHQLFVDAEKRMAAADLIHAGFPEVSADLFPDTAAPSGRDRDTLDSAETGHVPGDTKQDPGASTSGADSLWDDLVARYYESSGSDAHWPDAENLDPDEDTDTDTDTTEPASDRDPPPGRISRFVVLRSSPAADDERDHPNTSGEPAPQEDDEGHFVPPPAPPLPRGDVVSRLAWGGLLGGPALWILMMLLGQSIPGWMALLLVAWFIGGFVVLVARMRNDRPPGEGPDNGAVV</sequence>
<dbReference type="RefSeq" id="WP_310910224.1">
    <property type="nucleotide sequence ID" value="NZ_JAVLVT010000001.1"/>
</dbReference>
<evidence type="ECO:0000256" key="1">
    <source>
        <dbReference type="SAM" id="MobiDB-lite"/>
    </source>
</evidence>
<proteinExistence type="predicted"/>
<dbReference type="EMBL" id="JAVLVT010000001">
    <property type="protein sequence ID" value="MDS1268702.1"/>
    <property type="molecule type" value="Genomic_DNA"/>
</dbReference>
<evidence type="ECO:0008006" key="5">
    <source>
        <dbReference type="Google" id="ProtNLM"/>
    </source>
</evidence>
<protein>
    <recommendedName>
        <fullName evidence="5">DUF308 domain-containing protein</fullName>
    </recommendedName>
</protein>
<feature type="compositionally biased region" description="Acidic residues" evidence="1">
    <location>
        <begin position="140"/>
        <end position="154"/>
    </location>
</feature>
<gene>
    <name evidence="3" type="ORF">RIF23_00165</name>
</gene>
<feature type="region of interest" description="Disordered" evidence="1">
    <location>
        <begin position="76"/>
        <end position="116"/>
    </location>
</feature>
<evidence type="ECO:0000256" key="2">
    <source>
        <dbReference type="SAM" id="Phobius"/>
    </source>
</evidence>